<reference evidence="1" key="1">
    <citation type="submission" date="2022-11" db="EMBL/GenBank/DDBJ databases">
        <title>Genome Sequence of Nemania bipapillata.</title>
        <authorList>
            <person name="Buettner E."/>
        </authorList>
    </citation>
    <scope>NUCLEOTIDE SEQUENCE</scope>
    <source>
        <strain evidence="1">CP14</strain>
    </source>
</reference>
<keyword evidence="2" id="KW-1185">Reference proteome</keyword>
<organism evidence="1 2">
    <name type="scientific">Nemania bipapillata</name>
    <dbReference type="NCBI Taxonomy" id="110536"/>
    <lineage>
        <taxon>Eukaryota</taxon>
        <taxon>Fungi</taxon>
        <taxon>Dikarya</taxon>
        <taxon>Ascomycota</taxon>
        <taxon>Pezizomycotina</taxon>
        <taxon>Sordariomycetes</taxon>
        <taxon>Xylariomycetidae</taxon>
        <taxon>Xylariales</taxon>
        <taxon>Xylariaceae</taxon>
        <taxon>Nemania</taxon>
    </lineage>
</organism>
<accession>A0ACC2IH99</accession>
<name>A0ACC2IH99_9PEZI</name>
<evidence type="ECO:0000313" key="1">
    <source>
        <dbReference type="EMBL" id="KAJ8114560.1"/>
    </source>
</evidence>
<evidence type="ECO:0000313" key="2">
    <source>
        <dbReference type="Proteomes" id="UP001153334"/>
    </source>
</evidence>
<gene>
    <name evidence="1" type="ORF">ONZ43_g4872</name>
</gene>
<proteinExistence type="predicted"/>
<dbReference type="EMBL" id="JAPESX010001397">
    <property type="protein sequence ID" value="KAJ8114560.1"/>
    <property type="molecule type" value="Genomic_DNA"/>
</dbReference>
<dbReference type="Proteomes" id="UP001153334">
    <property type="component" value="Unassembled WGS sequence"/>
</dbReference>
<protein>
    <submittedName>
        <fullName evidence="1">Uncharacterized protein</fullName>
    </submittedName>
</protein>
<comment type="caution">
    <text evidence="1">The sequence shown here is derived from an EMBL/GenBank/DDBJ whole genome shotgun (WGS) entry which is preliminary data.</text>
</comment>
<sequence>MAISLVGAPRGLRILLPASFVILVLVLVALYHSTGQLETSQLLKTISNIHGGGNSQPQEEEEVHTRPANTHPPPKYKPTSTLAVPTVTDPFPLLATSTGAPPSIPEYNVPKPGLHRDYGLSYMPPLFIGFTRQWPMLLQCVVSYITAGWPPESIYVVENTGVQNSNADGKLTLQNPFYLNHTTLSRLGVNILQTPVLLTFSQLQNFFISTATSRQWPHYFYSHQDVLVMSFEDGADTIKRPGDRDWFFYDDQEKTDILRPAAAGQRGYRTIYENCLRELNHTLENEKRWAFRWFQYDHLTLVNRAALDAVGGWDSLMPYYGSDCDMNARLEMDGWTMRHRRVGIINDVSTIMEDLAVLYRDPEVVPKFIDPNPIPDEELDKVERPHKDERPDKDAPTGDETALDEENEPGEQPPENPTEESKEESGKEPEEGKQEESNEKSVERRSEKRGRGSSRAAGGSGIAQDYFRALLRVADEMGAYKYRSDNSARNSWQGSQHGGVGEPYYYNADGFGKSFWILAEAGREVFRQKWGHRDCDLVQETALQLDDQWRVEKDWEDTPSKS</sequence>